<keyword evidence="1" id="KW-1133">Transmembrane helix</keyword>
<reference evidence="2 3" key="1">
    <citation type="submission" date="2019-12" db="EMBL/GenBank/DDBJ databases">
        <title>Genomic-based taxomic classification of the family Erythrobacteraceae.</title>
        <authorList>
            <person name="Xu L."/>
        </authorList>
    </citation>
    <scope>NUCLEOTIDE SEQUENCE [LARGE SCALE GENOMIC DNA]</scope>
    <source>
        <strain evidence="2 3">MCCC 1K01500</strain>
    </source>
</reference>
<proteinExistence type="predicted"/>
<dbReference type="InterPro" id="IPR018688">
    <property type="entry name" value="PpoB2-like"/>
</dbReference>
<feature type="transmembrane region" description="Helical" evidence="1">
    <location>
        <begin position="112"/>
        <end position="139"/>
    </location>
</feature>
<evidence type="ECO:0000256" key="1">
    <source>
        <dbReference type="SAM" id="Phobius"/>
    </source>
</evidence>
<name>A0A6I4SYA6_9SPHN</name>
<keyword evidence="1" id="KW-0472">Membrane</keyword>
<feature type="transmembrane region" description="Helical" evidence="1">
    <location>
        <begin position="79"/>
        <end position="100"/>
    </location>
</feature>
<gene>
    <name evidence="2" type="ORF">GRI89_14875</name>
</gene>
<dbReference type="Pfam" id="PF09948">
    <property type="entry name" value="PpoB2"/>
    <property type="match status" value="1"/>
</dbReference>
<organism evidence="2 3">
    <name type="scientific">Croceibacterium salegens</name>
    <dbReference type="NCBI Taxonomy" id="1737568"/>
    <lineage>
        <taxon>Bacteria</taxon>
        <taxon>Pseudomonadati</taxon>
        <taxon>Pseudomonadota</taxon>
        <taxon>Alphaproteobacteria</taxon>
        <taxon>Sphingomonadales</taxon>
        <taxon>Erythrobacteraceae</taxon>
        <taxon>Croceibacterium</taxon>
    </lineage>
</organism>
<dbReference type="OrthoDB" id="164118at2"/>
<evidence type="ECO:0000313" key="3">
    <source>
        <dbReference type="Proteomes" id="UP000433652"/>
    </source>
</evidence>
<dbReference type="AlphaFoldDB" id="A0A6I4SYA6"/>
<keyword evidence="3" id="KW-1185">Reference proteome</keyword>
<feature type="transmembrane region" description="Helical" evidence="1">
    <location>
        <begin position="12"/>
        <end position="33"/>
    </location>
</feature>
<dbReference type="Proteomes" id="UP000433652">
    <property type="component" value="Unassembled WGS sequence"/>
</dbReference>
<evidence type="ECO:0000313" key="2">
    <source>
        <dbReference type="EMBL" id="MXO60823.1"/>
    </source>
</evidence>
<comment type="caution">
    <text evidence="2">The sequence shown here is derived from an EMBL/GenBank/DDBJ whole genome shotgun (WGS) entry which is preliminary data.</text>
</comment>
<feature type="transmembrane region" description="Helical" evidence="1">
    <location>
        <begin position="215"/>
        <end position="238"/>
    </location>
</feature>
<protein>
    <submittedName>
        <fullName evidence="2">DUF2182 domain-containing protein</fullName>
    </submittedName>
</protein>
<sequence length="269" mass="28899">MTSPVEALLRRHRIVTIAALAVLTLIAWAWLWAGAGMGMTPRFDFDFSPAPPAPPAMPGMDMKPAVDPALARVPLVFSMWWVMMVAMMLPAAAPVILIYATVSRNMMPGAPVATGSFLAGYLTIWAFFSIVAALAQVWLEDSSLLEPMRMAPVGHWLPAALLFVAGLYQLSPFKEVCLEHCRNPASFLSRHLRPGRAGTFRTGAVHGAYCLGCCWLLMALLFVGGVMNLAWIALLTLLVAGEKLLPRGRLLSLAAGAGFIVWGGALALA</sequence>
<keyword evidence="1" id="KW-0812">Transmembrane</keyword>
<dbReference type="RefSeq" id="WP_159797332.1">
    <property type="nucleotide sequence ID" value="NZ_WTYM01000057.1"/>
</dbReference>
<accession>A0A6I4SYA6</accession>
<feature type="transmembrane region" description="Helical" evidence="1">
    <location>
        <begin position="250"/>
        <end position="268"/>
    </location>
</feature>
<dbReference type="EMBL" id="WTYM01000057">
    <property type="protein sequence ID" value="MXO60823.1"/>
    <property type="molecule type" value="Genomic_DNA"/>
</dbReference>